<dbReference type="Pfam" id="PF02518">
    <property type="entry name" value="HATPase_c"/>
    <property type="match status" value="1"/>
</dbReference>
<keyword evidence="16" id="KW-1185">Reference proteome</keyword>
<dbReference type="InterPro" id="IPR011006">
    <property type="entry name" value="CheY-like_superfamily"/>
</dbReference>
<dbReference type="Pfam" id="PF00072">
    <property type="entry name" value="Response_reg"/>
    <property type="match status" value="1"/>
</dbReference>
<keyword evidence="5" id="KW-0547">Nucleotide-binding</keyword>
<keyword evidence="8" id="KW-0902">Two-component regulatory system</keyword>
<dbReference type="Gene3D" id="3.30.565.10">
    <property type="entry name" value="Histidine kinase-like ATPase, C-terminal domain"/>
    <property type="match status" value="1"/>
</dbReference>
<gene>
    <name evidence="15" type="primary">cckA_2</name>
    <name evidence="15" type="ORF">PAA8504_03655</name>
</gene>
<keyword evidence="12" id="KW-0812">Transmembrane</keyword>
<keyword evidence="12" id="KW-1133">Transmembrane helix</keyword>
<feature type="domain" description="Response regulatory" evidence="14">
    <location>
        <begin position="467"/>
        <end position="583"/>
    </location>
</feature>
<evidence type="ECO:0000256" key="3">
    <source>
        <dbReference type="ARBA" id="ARBA00022553"/>
    </source>
</evidence>
<keyword evidence="12" id="KW-0472">Membrane</keyword>
<name>A0A2R8C075_9RHOB</name>
<dbReference type="Gene3D" id="1.10.287.130">
    <property type="match status" value="1"/>
</dbReference>
<feature type="transmembrane region" description="Helical" evidence="12">
    <location>
        <begin position="12"/>
        <end position="32"/>
    </location>
</feature>
<dbReference type="EC" id="2.7.13.3" evidence="2"/>
<dbReference type="SUPFAM" id="SSF47384">
    <property type="entry name" value="Homodimeric domain of signal transducing histidine kinase"/>
    <property type="match status" value="1"/>
</dbReference>
<evidence type="ECO:0000256" key="10">
    <source>
        <dbReference type="SAM" id="Coils"/>
    </source>
</evidence>
<proteinExistence type="predicted"/>
<evidence type="ECO:0000256" key="1">
    <source>
        <dbReference type="ARBA" id="ARBA00000085"/>
    </source>
</evidence>
<evidence type="ECO:0000256" key="4">
    <source>
        <dbReference type="ARBA" id="ARBA00022679"/>
    </source>
</evidence>
<keyword evidence="6 15" id="KW-0418">Kinase</keyword>
<dbReference type="PROSITE" id="PS50109">
    <property type="entry name" value="HIS_KIN"/>
    <property type="match status" value="1"/>
</dbReference>
<dbReference type="EMBL" id="ONZF01000011">
    <property type="protein sequence ID" value="SPJ25804.1"/>
    <property type="molecule type" value="Genomic_DNA"/>
</dbReference>
<feature type="domain" description="Histidine kinase" evidence="13">
    <location>
        <begin position="232"/>
        <end position="446"/>
    </location>
</feature>
<evidence type="ECO:0000256" key="6">
    <source>
        <dbReference type="ARBA" id="ARBA00022777"/>
    </source>
</evidence>
<feature type="modified residue" description="4-aspartylphosphate" evidence="9">
    <location>
        <position position="518"/>
    </location>
</feature>
<sequence length="590" mass="64259">MAQRAFAVSRLTPPMMIANIINAFSIPFVFYLEDQSRIDAFVWAAIVIAMACYFLVLSHARRHKPFPTTMSLRTYRKSIGQACLLGAFWAYPGLVILPEVEGLSQAFLVAMAAGMVAGGAITLYPMPLAAYGFSGLILAGSMGGFSRTDEPAFWGFALVAATFAMIIFRSILRHERIFVSEFILRRSIDRQKDRMGEMLEAAREEVRAERRLAEDRLVQTQKMEAIGQLTAGIAHDFNNLLAAVRGHAELLQLETDTQSDLIDPIIQSADSGAALVRQLLAFARKQSLMPQVLCPRKAVHEAANLLRRGLREDIEIRLDVDNVYWPIRIDPHLFSNALLNLGTNARDAMPQGGTITISARDLPGDGSVDSPGDLVRISFCDTGIGMPEDVRARATEPFFTTKEFGAGSGLGLSMVYGFVKQSGGETSFENAPGGGTCVHLDLPRSRETPDASEAKPPDTRPTVGERKVLLVEDNPAVRQAILSMIESLGYAVRGVGTLEAARAALADMSARPDIVVTDIVLPGGQWGTTFVAELSQTNPELGVVLISGFHFGEDELGPDIQDTTHLAKPFSRDQLAAALNDVWDSLAKRR</sequence>
<organism evidence="15 16">
    <name type="scientific">Palleronia abyssalis</name>
    <dbReference type="NCBI Taxonomy" id="1501240"/>
    <lineage>
        <taxon>Bacteria</taxon>
        <taxon>Pseudomonadati</taxon>
        <taxon>Pseudomonadota</taxon>
        <taxon>Alphaproteobacteria</taxon>
        <taxon>Rhodobacterales</taxon>
        <taxon>Roseobacteraceae</taxon>
        <taxon>Palleronia</taxon>
    </lineage>
</organism>
<dbReference type="InterPro" id="IPR036890">
    <property type="entry name" value="HATPase_C_sf"/>
</dbReference>
<feature type="region of interest" description="Disordered" evidence="11">
    <location>
        <begin position="442"/>
        <end position="461"/>
    </location>
</feature>
<dbReference type="CDD" id="cd00082">
    <property type="entry name" value="HisKA"/>
    <property type="match status" value="1"/>
</dbReference>
<keyword evidence="4" id="KW-0808">Transferase</keyword>
<evidence type="ECO:0000256" key="5">
    <source>
        <dbReference type="ARBA" id="ARBA00022741"/>
    </source>
</evidence>
<dbReference type="GO" id="GO:0000155">
    <property type="term" value="F:phosphorelay sensor kinase activity"/>
    <property type="evidence" value="ECO:0007669"/>
    <property type="project" value="InterPro"/>
</dbReference>
<evidence type="ECO:0000256" key="7">
    <source>
        <dbReference type="ARBA" id="ARBA00022840"/>
    </source>
</evidence>
<protein>
    <recommendedName>
        <fullName evidence="2">histidine kinase</fullName>
        <ecNumber evidence="2">2.7.13.3</ecNumber>
    </recommendedName>
</protein>
<dbReference type="Pfam" id="PF00512">
    <property type="entry name" value="HisKA"/>
    <property type="match status" value="1"/>
</dbReference>
<evidence type="ECO:0000256" key="8">
    <source>
        <dbReference type="ARBA" id="ARBA00023012"/>
    </source>
</evidence>
<dbReference type="InterPro" id="IPR004358">
    <property type="entry name" value="Sig_transdc_His_kin-like_C"/>
</dbReference>
<dbReference type="PANTHER" id="PTHR43065:SF46">
    <property type="entry name" value="C4-DICARBOXYLATE TRANSPORT SENSOR PROTEIN DCTB"/>
    <property type="match status" value="1"/>
</dbReference>
<feature type="transmembrane region" description="Helical" evidence="12">
    <location>
        <begin position="152"/>
        <end position="172"/>
    </location>
</feature>
<feature type="coiled-coil region" evidence="10">
    <location>
        <begin position="185"/>
        <end position="223"/>
    </location>
</feature>
<evidence type="ECO:0000313" key="16">
    <source>
        <dbReference type="Proteomes" id="UP000244912"/>
    </source>
</evidence>
<dbReference type="GO" id="GO:0005524">
    <property type="term" value="F:ATP binding"/>
    <property type="evidence" value="ECO:0007669"/>
    <property type="project" value="UniProtKB-KW"/>
</dbReference>
<feature type="transmembrane region" description="Helical" evidence="12">
    <location>
        <begin position="38"/>
        <end position="57"/>
    </location>
</feature>
<dbReference type="AlphaFoldDB" id="A0A2R8C075"/>
<keyword evidence="3 9" id="KW-0597">Phosphoprotein</keyword>
<dbReference type="InterPro" id="IPR036097">
    <property type="entry name" value="HisK_dim/P_sf"/>
</dbReference>
<evidence type="ECO:0000256" key="12">
    <source>
        <dbReference type="SAM" id="Phobius"/>
    </source>
</evidence>
<dbReference type="SMART" id="SM00387">
    <property type="entry name" value="HATPase_c"/>
    <property type="match status" value="1"/>
</dbReference>
<evidence type="ECO:0000259" key="13">
    <source>
        <dbReference type="PROSITE" id="PS50109"/>
    </source>
</evidence>
<evidence type="ECO:0000256" key="11">
    <source>
        <dbReference type="SAM" id="MobiDB-lite"/>
    </source>
</evidence>
<dbReference type="PROSITE" id="PS50110">
    <property type="entry name" value="RESPONSE_REGULATORY"/>
    <property type="match status" value="1"/>
</dbReference>
<reference evidence="15 16" key="1">
    <citation type="submission" date="2018-03" db="EMBL/GenBank/DDBJ databases">
        <authorList>
            <person name="Keele B.F."/>
        </authorList>
    </citation>
    <scope>NUCLEOTIDE SEQUENCE [LARGE SCALE GENOMIC DNA]</scope>
    <source>
        <strain evidence="15 16">CECT 8504</strain>
    </source>
</reference>
<dbReference type="SUPFAM" id="SSF52172">
    <property type="entry name" value="CheY-like"/>
    <property type="match status" value="1"/>
</dbReference>
<evidence type="ECO:0000259" key="14">
    <source>
        <dbReference type="PROSITE" id="PS50110"/>
    </source>
</evidence>
<evidence type="ECO:0000256" key="2">
    <source>
        <dbReference type="ARBA" id="ARBA00012438"/>
    </source>
</evidence>
<keyword evidence="7" id="KW-0067">ATP-binding</keyword>
<dbReference type="PANTHER" id="PTHR43065">
    <property type="entry name" value="SENSOR HISTIDINE KINASE"/>
    <property type="match status" value="1"/>
</dbReference>
<dbReference type="Proteomes" id="UP000244912">
    <property type="component" value="Unassembled WGS sequence"/>
</dbReference>
<dbReference type="Gene3D" id="3.40.50.2300">
    <property type="match status" value="1"/>
</dbReference>
<dbReference type="InterPro" id="IPR001789">
    <property type="entry name" value="Sig_transdc_resp-reg_receiver"/>
</dbReference>
<comment type="catalytic activity">
    <reaction evidence="1">
        <text>ATP + protein L-histidine = ADP + protein N-phospho-L-histidine.</text>
        <dbReference type="EC" id="2.7.13.3"/>
    </reaction>
</comment>
<evidence type="ECO:0000313" key="15">
    <source>
        <dbReference type="EMBL" id="SPJ25804.1"/>
    </source>
</evidence>
<dbReference type="SMART" id="SM00448">
    <property type="entry name" value="REC"/>
    <property type="match status" value="1"/>
</dbReference>
<dbReference type="InterPro" id="IPR003661">
    <property type="entry name" value="HisK_dim/P_dom"/>
</dbReference>
<accession>A0A2R8C075</accession>
<dbReference type="InterPro" id="IPR003594">
    <property type="entry name" value="HATPase_dom"/>
</dbReference>
<evidence type="ECO:0000256" key="9">
    <source>
        <dbReference type="PROSITE-ProRule" id="PRU00169"/>
    </source>
</evidence>
<dbReference type="InterPro" id="IPR005467">
    <property type="entry name" value="His_kinase_dom"/>
</dbReference>
<keyword evidence="10" id="KW-0175">Coiled coil</keyword>
<feature type="transmembrane region" description="Helical" evidence="12">
    <location>
        <begin position="78"/>
        <end position="97"/>
    </location>
</feature>
<dbReference type="SMART" id="SM00388">
    <property type="entry name" value="HisKA"/>
    <property type="match status" value="1"/>
</dbReference>
<dbReference type="PRINTS" id="PR00344">
    <property type="entry name" value="BCTRLSENSOR"/>
</dbReference>
<dbReference type="SUPFAM" id="SSF55874">
    <property type="entry name" value="ATPase domain of HSP90 chaperone/DNA topoisomerase II/histidine kinase"/>
    <property type="match status" value="1"/>
</dbReference>